<evidence type="ECO:0000256" key="9">
    <source>
        <dbReference type="ARBA" id="ARBA00049534"/>
    </source>
</evidence>
<dbReference type="OMA" id="GNYGHFV"/>
<evidence type="ECO:0000256" key="5">
    <source>
        <dbReference type="ARBA" id="ARBA00023102"/>
    </source>
</evidence>
<keyword evidence="6 12" id="KW-0456">Lyase</keyword>
<dbReference type="InterPro" id="IPR006062">
    <property type="entry name" value="His_biosynth"/>
</dbReference>
<comment type="function">
    <text evidence="10 12">IGPS catalyzes the conversion of PRFAR and glutamine to IGP, AICAR and glutamate. The glutaminase domain produces the ammonia necessary for the cyclase domain to produce IGP and AICAR from PRFAR. The ammonia is channeled to the active site of the cyclase domain.</text>
</comment>
<evidence type="ECO:0000313" key="18">
    <source>
        <dbReference type="Proteomes" id="UP000006701"/>
    </source>
</evidence>
<dbReference type="GO" id="GO:0000105">
    <property type="term" value="P:L-histidine biosynthetic process"/>
    <property type="evidence" value="ECO:0007669"/>
    <property type="project" value="UniProtKB-UniRule"/>
</dbReference>
<dbReference type="Proteomes" id="UP000006701">
    <property type="component" value="Unassembled WGS sequence"/>
</dbReference>
<dbReference type="InterPro" id="IPR013785">
    <property type="entry name" value="Aldolase_TIM"/>
</dbReference>
<dbReference type="HOGENOM" id="CLU_037550_0_0_1"/>
<dbReference type="PIRSF" id="PIRSF036936">
    <property type="entry name" value="IGPS_HisHF"/>
    <property type="match status" value="1"/>
</dbReference>
<gene>
    <name evidence="17" type="ORF">ACLA_068080</name>
</gene>
<keyword evidence="2 12" id="KW-0028">Amino-acid biosynthesis</keyword>
<feature type="region of interest" description="PRFAR binding" evidence="14">
    <location>
        <begin position="360"/>
        <end position="361"/>
    </location>
</feature>
<feature type="active site" description="For GATase activity" evidence="13">
    <location>
        <position position="81"/>
    </location>
</feature>
<dbReference type="SUPFAM" id="SSF52317">
    <property type="entry name" value="Class I glutamine amidotransferase-like"/>
    <property type="match status" value="1"/>
</dbReference>
<dbReference type="STRING" id="344612.A1C5W0"/>
<dbReference type="GeneID" id="4708073"/>
<feature type="active site" description="For GATase activity" evidence="13">
    <location>
        <position position="191"/>
    </location>
</feature>
<keyword evidence="18" id="KW-1185">Reference proteome</keyword>
<dbReference type="InterPro" id="IPR029062">
    <property type="entry name" value="Class_I_gatase-like"/>
</dbReference>
<keyword evidence="7 12" id="KW-0511">Multifunctional enzyme</keyword>
<organism evidence="17 18">
    <name type="scientific">Aspergillus clavatus (strain ATCC 1007 / CBS 513.65 / DSM 816 / NCTC 3887 / NRRL 1 / QM 1276 / 107)</name>
    <dbReference type="NCBI Taxonomy" id="344612"/>
    <lineage>
        <taxon>Eukaryota</taxon>
        <taxon>Fungi</taxon>
        <taxon>Dikarya</taxon>
        <taxon>Ascomycota</taxon>
        <taxon>Pezizomycotina</taxon>
        <taxon>Eurotiomycetes</taxon>
        <taxon>Eurotiomycetidae</taxon>
        <taxon>Eurotiales</taxon>
        <taxon>Aspergillaceae</taxon>
        <taxon>Aspergillus</taxon>
        <taxon>Aspergillus subgen. Fumigati</taxon>
    </lineage>
</organism>
<feature type="binding site" evidence="14">
    <location>
        <position position="328"/>
    </location>
    <ligand>
        <name>substrate</name>
    </ligand>
</feature>
<evidence type="ECO:0000256" key="14">
    <source>
        <dbReference type="PIRSR" id="PIRSR036936-2"/>
    </source>
</evidence>
<dbReference type="EC" id="3.5.1.2" evidence="12"/>
<evidence type="ECO:0000256" key="2">
    <source>
        <dbReference type="ARBA" id="ARBA00022605"/>
    </source>
</evidence>
<feature type="active site" evidence="13">
    <location>
        <position position="400"/>
    </location>
</feature>
<dbReference type="NCBIfam" id="TIGR00735">
    <property type="entry name" value="hisF"/>
    <property type="match status" value="1"/>
</dbReference>
<comment type="catalytic activity">
    <reaction evidence="9 12">
        <text>L-glutamine + H2O = L-glutamate + NH4(+)</text>
        <dbReference type="Rhea" id="RHEA:15889"/>
        <dbReference type="ChEBI" id="CHEBI:15377"/>
        <dbReference type="ChEBI" id="CHEBI:28938"/>
        <dbReference type="ChEBI" id="CHEBI:29985"/>
        <dbReference type="ChEBI" id="CHEBI:58359"/>
        <dbReference type="EC" id="3.5.1.2"/>
    </reaction>
</comment>
<dbReference type="HAMAP" id="MF_00278">
    <property type="entry name" value="HisH"/>
    <property type="match status" value="1"/>
</dbReference>
<keyword evidence="3 12" id="KW-0378">Hydrolase</keyword>
<feature type="region of interest" description="PRFAR binding" evidence="14">
    <location>
        <begin position="398"/>
        <end position="400"/>
    </location>
</feature>
<comment type="similarity">
    <text evidence="11 12">In the C-terminal section; belongs to the HisA/HisF family.</text>
</comment>
<keyword evidence="4 12" id="KW-0315">Glutamine amidotransferase</keyword>
<evidence type="ECO:0000256" key="8">
    <source>
        <dbReference type="ARBA" id="ARBA00047838"/>
    </source>
</evidence>
<name>A1C5W0_ASPCL</name>
<dbReference type="eggNOG" id="KOG0623">
    <property type="taxonomic scope" value="Eukaryota"/>
</dbReference>
<comment type="catalytic activity">
    <reaction evidence="8 12">
        <text>5-[(5-phospho-1-deoxy-D-ribulos-1-ylimino)methylamino]-1-(5-phospho-beta-D-ribosyl)imidazole-4-carboxamide + L-glutamine = D-erythro-1-(imidazol-4-yl)glycerol 3-phosphate + 5-amino-1-(5-phospho-beta-D-ribosyl)imidazole-4-carboxamide + L-glutamate + H(+)</text>
        <dbReference type="Rhea" id="RHEA:24793"/>
        <dbReference type="ChEBI" id="CHEBI:15378"/>
        <dbReference type="ChEBI" id="CHEBI:29985"/>
        <dbReference type="ChEBI" id="CHEBI:58278"/>
        <dbReference type="ChEBI" id="CHEBI:58359"/>
        <dbReference type="ChEBI" id="CHEBI:58475"/>
        <dbReference type="ChEBI" id="CHEBI:58525"/>
        <dbReference type="EC" id="4.3.2.10"/>
    </reaction>
</comment>
<reference evidence="17 18" key="1">
    <citation type="journal article" date="2008" name="PLoS Genet.">
        <title>Genomic islands in the pathogenic filamentous fungus Aspergillus fumigatus.</title>
        <authorList>
            <person name="Fedorova N.D."/>
            <person name="Khaldi N."/>
            <person name="Joardar V.S."/>
            <person name="Maiti R."/>
            <person name="Amedeo P."/>
            <person name="Anderson M.J."/>
            <person name="Crabtree J."/>
            <person name="Silva J.C."/>
            <person name="Badger J.H."/>
            <person name="Albarraq A."/>
            <person name="Angiuoli S."/>
            <person name="Bussey H."/>
            <person name="Bowyer P."/>
            <person name="Cotty P.J."/>
            <person name="Dyer P.S."/>
            <person name="Egan A."/>
            <person name="Galens K."/>
            <person name="Fraser-Liggett C.M."/>
            <person name="Haas B.J."/>
            <person name="Inman J.M."/>
            <person name="Kent R."/>
            <person name="Lemieux S."/>
            <person name="Malavazi I."/>
            <person name="Orvis J."/>
            <person name="Roemer T."/>
            <person name="Ronning C.M."/>
            <person name="Sundaram J.P."/>
            <person name="Sutton G."/>
            <person name="Turner G."/>
            <person name="Venter J.C."/>
            <person name="White O.R."/>
            <person name="Whitty B.R."/>
            <person name="Youngman P."/>
            <person name="Wolfe K.H."/>
            <person name="Goldman G.H."/>
            <person name="Wortman J.R."/>
            <person name="Jiang B."/>
            <person name="Denning D.W."/>
            <person name="Nierman W.C."/>
        </authorList>
    </citation>
    <scope>NUCLEOTIDE SEQUENCE [LARGE SCALE GENOMIC DNA]</scope>
    <source>
        <strain evidence="18">ATCC 1007 / CBS 513.65 / DSM 816 / NCTC 3887 / NRRL 1</strain>
    </source>
</reference>
<evidence type="ECO:0000256" key="10">
    <source>
        <dbReference type="ARBA" id="ARBA00055946"/>
    </source>
</evidence>
<feature type="domain" description="Glutamine amidotransferase" evidence="16">
    <location>
        <begin position="6"/>
        <end position="198"/>
    </location>
</feature>
<dbReference type="CDD" id="cd01748">
    <property type="entry name" value="GATase1_IGP_Synthase"/>
    <property type="match status" value="1"/>
</dbReference>
<dbReference type="InterPro" id="IPR010139">
    <property type="entry name" value="Imidazole-glycPsynth_HisH"/>
</dbReference>
<feature type="active site" evidence="13">
    <location>
        <position position="238"/>
    </location>
</feature>
<dbReference type="Pfam" id="PF00117">
    <property type="entry name" value="GATase"/>
    <property type="match status" value="1"/>
</dbReference>
<dbReference type="CDD" id="cd04731">
    <property type="entry name" value="HisF"/>
    <property type="match status" value="1"/>
</dbReference>
<dbReference type="KEGG" id="act:ACLA_068080"/>
<evidence type="ECO:0000256" key="3">
    <source>
        <dbReference type="ARBA" id="ARBA00022801"/>
    </source>
</evidence>
<dbReference type="InterPro" id="IPR014640">
    <property type="entry name" value="IGPS_HisHF"/>
</dbReference>
<evidence type="ECO:0000256" key="1">
    <source>
        <dbReference type="ARBA" id="ARBA00005091"/>
    </source>
</evidence>
<dbReference type="EMBL" id="DS027045">
    <property type="protein sequence ID" value="EAW13781.1"/>
    <property type="molecule type" value="Genomic_DNA"/>
</dbReference>
<dbReference type="VEuPathDB" id="FungiDB:ACLA_068080"/>
<evidence type="ECO:0000256" key="4">
    <source>
        <dbReference type="ARBA" id="ARBA00022962"/>
    </source>
</evidence>
<feature type="binding site" description="covalent" evidence="14">
    <location>
        <position position="81"/>
    </location>
    <ligand>
        <name>L-glutamine</name>
        <dbReference type="ChEBI" id="CHEBI:58359"/>
    </ligand>
</feature>
<dbReference type="AlphaFoldDB" id="A1C5W0"/>
<evidence type="ECO:0000256" key="11">
    <source>
        <dbReference type="ARBA" id="ARBA00061106"/>
    </source>
</evidence>
<dbReference type="Gene3D" id="3.40.50.880">
    <property type="match status" value="1"/>
</dbReference>
<feature type="region of interest" description="PRFAR binding" evidence="14">
    <location>
        <begin position="496"/>
        <end position="497"/>
    </location>
</feature>
<feature type="region of interest" description="PRFAR binding" evidence="14">
    <location>
        <begin position="470"/>
        <end position="471"/>
    </location>
</feature>
<dbReference type="GO" id="GO:0000107">
    <property type="term" value="F:imidazoleglycerol-phosphate synthase activity"/>
    <property type="evidence" value="ECO:0007669"/>
    <property type="project" value="UniProtKB-UniRule"/>
</dbReference>
<dbReference type="NCBIfam" id="TIGR01855">
    <property type="entry name" value="IMP_synth_hisH"/>
    <property type="match status" value="1"/>
</dbReference>
<dbReference type="PANTHER" id="PTHR21235:SF2">
    <property type="entry name" value="IMIDAZOLE GLYCEROL PHOSPHATE SYNTHASE HISHF"/>
    <property type="match status" value="1"/>
</dbReference>
<dbReference type="PROSITE" id="PS51273">
    <property type="entry name" value="GATASE_TYPE_1"/>
    <property type="match status" value="1"/>
</dbReference>
<evidence type="ECO:0000256" key="7">
    <source>
        <dbReference type="ARBA" id="ARBA00023268"/>
    </source>
</evidence>
<feature type="binding site" evidence="14">
    <location>
        <position position="465"/>
    </location>
    <ligand>
        <name>substrate</name>
    </ligand>
</feature>
<feature type="active site" description="For GATase activity" evidence="13">
    <location>
        <position position="193"/>
    </location>
</feature>
<feature type="region of interest" description="PRFAR binding" evidence="14">
    <location>
        <begin position="519"/>
        <end position="520"/>
    </location>
</feature>
<comment type="similarity">
    <text evidence="15">Belongs to the HisA/HisF family.</text>
</comment>
<dbReference type="InterPro" id="IPR050064">
    <property type="entry name" value="IGPS_HisA/HisF"/>
</dbReference>
<dbReference type="UniPathway" id="UPA00031">
    <property type="reaction ID" value="UER00010"/>
</dbReference>
<dbReference type="GO" id="GO:0016829">
    <property type="term" value="F:lyase activity"/>
    <property type="evidence" value="ECO:0007669"/>
    <property type="project" value="UniProtKB-KW"/>
</dbReference>
<sequence length="551" mass="59790">MPTVHLLDYVAGNVRSLVNAINKVGFEVEWITSPADIKNAERLVVPGVGHFGHCLSQLSEGGYLEPIKQHVESGKPIMGICVGLQALFEGSEEDPDVPGLGIVPMRMKKFNADTKSVPHIGWNSALNTSSESQTFYGLNPESKYYYVHSYAALYQPGVLEKDGWSVATATYGDQEFIGAIARGNIFATQFHPEKSGQAGLRTLRAFLNGDRSQPIGEVCSGEKPKGDGLTRRIIACLDVRTNDDGDLVVTKGDQYDVREKVGMGAGGQVRNLGKPVDMAKRYYEQGADEVTFLNITSFRNCPVADTPMLEILRRTSETVFVPLTIGGGIRDTVDPDGTRISALDVATMYFKSGADKVSIGSDAVIAAEQYYTSGEKLTGETAIETISKAYGNQAVVVSVDPKRVYVSDPSDTKHHTIRTKYPNSAGQSYCWYQCTVKGGRETRDLDVRQLARAVEAMGAGEILLNCIDKDGSNSGFDLELIDDVKGAIKIPVIASSGAGVPKHFEDVFRYTTTDAALGAGMFHRGEYTVGQVKEHLQNEGFLVRNFEAGPN</sequence>
<dbReference type="RefSeq" id="XP_001275207.1">
    <property type="nucleotide sequence ID" value="XM_001275206.1"/>
</dbReference>
<dbReference type="OrthoDB" id="10254903at2759"/>
<comment type="pathway">
    <text evidence="1 12">Amino-acid biosynthesis; L-histidine biosynthesis; L-histidine from 5-phospho-alpha-D-ribose 1-diphosphate: step 5/9.</text>
</comment>
<dbReference type="InterPro" id="IPR017926">
    <property type="entry name" value="GATASE"/>
</dbReference>
<evidence type="ECO:0000256" key="6">
    <source>
        <dbReference type="ARBA" id="ARBA00023239"/>
    </source>
</evidence>
<keyword evidence="5 12" id="KW-0368">Histidine biosynthesis</keyword>
<evidence type="ECO:0000313" key="17">
    <source>
        <dbReference type="EMBL" id="EAW13781.1"/>
    </source>
</evidence>
<dbReference type="FunFam" id="3.40.50.880:FF:000039">
    <property type="entry name" value="Imidazole glycerol phosphate synthase hisHF"/>
    <property type="match status" value="1"/>
</dbReference>
<dbReference type="GO" id="GO:0004359">
    <property type="term" value="F:glutaminase activity"/>
    <property type="evidence" value="ECO:0007669"/>
    <property type="project" value="UniProtKB-EC"/>
</dbReference>
<dbReference type="Pfam" id="PF00977">
    <property type="entry name" value="His_biosynth"/>
    <property type="match status" value="1"/>
</dbReference>
<accession>A1C5W0</accession>
<dbReference type="SUPFAM" id="SSF51366">
    <property type="entry name" value="Ribulose-phoshate binding barrel"/>
    <property type="match status" value="1"/>
</dbReference>
<dbReference type="InterPro" id="IPR004651">
    <property type="entry name" value="HisF"/>
</dbReference>
<dbReference type="FunFam" id="3.20.20.70:FF:000094">
    <property type="entry name" value="Imidazole glycerol phosphate synthase hisHF"/>
    <property type="match status" value="1"/>
</dbReference>
<dbReference type="PANTHER" id="PTHR21235">
    <property type="entry name" value="IMIDAZOLE GLYCEROL PHOSPHATE SYNTHASE SUBUNIT HISF/H IGP SYNTHASE SUBUNIT HISF/H"/>
    <property type="match status" value="1"/>
</dbReference>
<evidence type="ECO:0000256" key="15">
    <source>
        <dbReference type="RuleBase" id="RU003657"/>
    </source>
</evidence>
<evidence type="ECO:0000256" key="12">
    <source>
        <dbReference type="PIRNR" id="PIRNR036936"/>
    </source>
</evidence>
<evidence type="ECO:0000256" key="13">
    <source>
        <dbReference type="PIRSR" id="PIRSR036936-1"/>
    </source>
</evidence>
<protein>
    <recommendedName>
        <fullName evidence="12">Imidazole glycerol phosphate synthase hisHF</fullName>
    </recommendedName>
    <domain>
        <recommendedName>
            <fullName evidence="12">Glutaminase</fullName>
            <ecNumber evidence="12">3.5.1.2</ecNumber>
        </recommendedName>
    </domain>
    <domain>
        <recommendedName>
            <fullName evidence="12">Cyclase</fullName>
        </recommendedName>
    </domain>
</protein>
<evidence type="ECO:0000259" key="16">
    <source>
        <dbReference type="Pfam" id="PF00117"/>
    </source>
</evidence>
<dbReference type="Gene3D" id="3.20.20.70">
    <property type="entry name" value="Aldolase class I"/>
    <property type="match status" value="1"/>
</dbReference>
<proteinExistence type="inferred from homology"/>
<dbReference type="InterPro" id="IPR011060">
    <property type="entry name" value="RibuloseP-bd_barrel"/>
</dbReference>
<dbReference type="PROSITE" id="PS51274">
    <property type="entry name" value="GATASE_COBBQ"/>
    <property type="match status" value="1"/>
</dbReference>